<dbReference type="InterPro" id="IPR051446">
    <property type="entry name" value="HTH_trans_reg/aminotransferase"/>
</dbReference>
<evidence type="ECO:0000256" key="1">
    <source>
        <dbReference type="ARBA" id="ARBA00005384"/>
    </source>
</evidence>
<accession>A0ABU9Z1M2</accession>
<evidence type="ECO:0000256" key="2">
    <source>
        <dbReference type="ARBA" id="ARBA00022898"/>
    </source>
</evidence>
<dbReference type="Pfam" id="PF00155">
    <property type="entry name" value="Aminotran_1_2"/>
    <property type="match status" value="1"/>
</dbReference>
<dbReference type="CDD" id="cd00609">
    <property type="entry name" value="AAT_like"/>
    <property type="match status" value="1"/>
</dbReference>
<evidence type="ECO:0000313" key="7">
    <source>
        <dbReference type="EMBL" id="MEN3069793.1"/>
    </source>
</evidence>
<dbReference type="Gene3D" id="1.10.10.10">
    <property type="entry name" value="Winged helix-like DNA-binding domain superfamily/Winged helix DNA-binding domain"/>
    <property type="match status" value="1"/>
</dbReference>
<keyword evidence="3" id="KW-0805">Transcription regulation</keyword>
<dbReference type="InterPro" id="IPR004839">
    <property type="entry name" value="Aminotransferase_I/II_large"/>
</dbReference>
<evidence type="ECO:0000256" key="3">
    <source>
        <dbReference type="ARBA" id="ARBA00023015"/>
    </source>
</evidence>
<name>A0ABU9Z1M2_9RHOO</name>
<dbReference type="SUPFAM" id="SSF46785">
    <property type="entry name" value="Winged helix' DNA-binding domain"/>
    <property type="match status" value="1"/>
</dbReference>
<proteinExistence type="inferred from homology"/>
<reference evidence="7 8" key="1">
    <citation type="journal article" date="2018" name="Int. J. Syst. Evol. Microbiol.">
        <title>Uliginosibacterium sediminicola sp. nov., isolated from freshwater sediment.</title>
        <authorList>
            <person name="Hwang W.M."/>
            <person name="Kim S.M."/>
            <person name="Kang K."/>
            <person name="Ahn T.Y."/>
        </authorList>
    </citation>
    <scope>NUCLEOTIDE SEQUENCE [LARGE SCALE GENOMIC DNA]</scope>
    <source>
        <strain evidence="7 8">M1-21</strain>
    </source>
</reference>
<sequence>MHQKLAAAHLAESLKSRATREIAVEMAALIRSGAIAVGTQLPAVRELAQALGVSPATISAAWSELKRNRVIDGRGRNGVWVCGNKPSPRPARFENVGNFGKLTVTDLTYAAPDPALLPDLTLALQHGARTPQLNSYQREPISAALRAAAAARWPYPAAAFMATNGGFDGLQATLQALLMPGSTVAIEDPTTVRLLDLLDNLGAHVLPVRCDEQGPISASLRDALKHKPAAFIYQPRTHAVTCHSVSPARMAELASVLADSETLIIEDDGIGDVSLQPAVSLGNHYPQRCVHVVSYSKSLGPDLRLAVLSAPQELVEQIQAWRNFGASWTSRILQDAAAWMLADSATLASIARAREAYCERRQTLIAALQQRGIRIAGQDGLSVWIAVPSEQFALVTLAVHGYAVFHGARFSLTPDPHIRVSTSLPIHNIDALADAIALCMDAI</sequence>
<protein>
    <submittedName>
        <fullName evidence="7">Aminotransferase class I/II-fold pyridoxal phosphate-dependent enzyme</fullName>
    </submittedName>
</protein>
<keyword evidence="5" id="KW-0804">Transcription</keyword>
<dbReference type="SMART" id="SM00345">
    <property type="entry name" value="HTH_GNTR"/>
    <property type="match status" value="1"/>
</dbReference>
<comment type="caution">
    <text evidence="7">The sequence shown here is derived from an EMBL/GenBank/DDBJ whole genome shotgun (WGS) entry which is preliminary data.</text>
</comment>
<dbReference type="RefSeq" id="WP_345920567.1">
    <property type="nucleotide sequence ID" value="NZ_JBDIVE010000009.1"/>
</dbReference>
<evidence type="ECO:0000256" key="4">
    <source>
        <dbReference type="ARBA" id="ARBA00023125"/>
    </source>
</evidence>
<dbReference type="PROSITE" id="PS50949">
    <property type="entry name" value="HTH_GNTR"/>
    <property type="match status" value="1"/>
</dbReference>
<keyword evidence="8" id="KW-1185">Reference proteome</keyword>
<evidence type="ECO:0000313" key="8">
    <source>
        <dbReference type="Proteomes" id="UP001410394"/>
    </source>
</evidence>
<dbReference type="EMBL" id="JBDIVE010000009">
    <property type="protein sequence ID" value="MEN3069793.1"/>
    <property type="molecule type" value="Genomic_DNA"/>
</dbReference>
<dbReference type="InterPro" id="IPR000524">
    <property type="entry name" value="Tscrpt_reg_HTH_GntR"/>
</dbReference>
<keyword evidence="7" id="KW-0032">Aminotransferase</keyword>
<dbReference type="Pfam" id="PF00392">
    <property type="entry name" value="GntR"/>
    <property type="match status" value="1"/>
</dbReference>
<dbReference type="Gene3D" id="3.40.640.10">
    <property type="entry name" value="Type I PLP-dependent aspartate aminotransferase-like (Major domain)"/>
    <property type="match status" value="1"/>
</dbReference>
<dbReference type="InterPro" id="IPR036390">
    <property type="entry name" value="WH_DNA-bd_sf"/>
</dbReference>
<evidence type="ECO:0000256" key="5">
    <source>
        <dbReference type="ARBA" id="ARBA00023163"/>
    </source>
</evidence>
<feature type="domain" description="HTH gntR-type" evidence="6">
    <location>
        <begin position="16"/>
        <end position="84"/>
    </location>
</feature>
<dbReference type="InterPro" id="IPR036388">
    <property type="entry name" value="WH-like_DNA-bd_sf"/>
</dbReference>
<dbReference type="InterPro" id="IPR015424">
    <property type="entry name" value="PyrdxlP-dep_Trfase"/>
</dbReference>
<dbReference type="SUPFAM" id="SSF53383">
    <property type="entry name" value="PLP-dependent transferases"/>
    <property type="match status" value="1"/>
</dbReference>
<dbReference type="GO" id="GO:0008483">
    <property type="term" value="F:transaminase activity"/>
    <property type="evidence" value="ECO:0007669"/>
    <property type="project" value="UniProtKB-KW"/>
</dbReference>
<organism evidence="7 8">
    <name type="scientific">Uliginosibacterium sediminicola</name>
    <dbReference type="NCBI Taxonomy" id="2024550"/>
    <lineage>
        <taxon>Bacteria</taxon>
        <taxon>Pseudomonadati</taxon>
        <taxon>Pseudomonadota</taxon>
        <taxon>Betaproteobacteria</taxon>
        <taxon>Rhodocyclales</taxon>
        <taxon>Zoogloeaceae</taxon>
        <taxon>Uliginosibacterium</taxon>
    </lineage>
</organism>
<keyword evidence="2" id="KW-0663">Pyridoxal phosphate</keyword>
<comment type="similarity">
    <text evidence="1">In the C-terminal section; belongs to the class-I pyridoxal-phosphate-dependent aminotransferase family.</text>
</comment>
<dbReference type="PANTHER" id="PTHR46577:SF1">
    <property type="entry name" value="HTH-TYPE TRANSCRIPTIONAL REGULATORY PROTEIN GABR"/>
    <property type="match status" value="1"/>
</dbReference>
<dbReference type="PANTHER" id="PTHR46577">
    <property type="entry name" value="HTH-TYPE TRANSCRIPTIONAL REGULATORY PROTEIN GABR"/>
    <property type="match status" value="1"/>
</dbReference>
<dbReference type="InterPro" id="IPR015421">
    <property type="entry name" value="PyrdxlP-dep_Trfase_major"/>
</dbReference>
<keyword evidence="7" id="KW-0808">Transferase</keyword>
<keyword evidence="4" id="KW-0238">DNA-binding</keyword>
<evidence type="ECO:0000259" key="6">
    <source>
        <dbReference type="PROSITE" id="PS50949"/>
    </source>
</evidence>
<dbReference type="Proteomes" id="UP001410394">
    <property type="component" value="Unassembled WGS sequence"/>
</dbReference>
<gene>
    <name evidence="7" type="ORF">ABDB84_15025</name>
</gene>